<accession>A0A2J8B0P9</accession>
<comment type="similarity">
    <text evidence="8">Belongs to the TsuA/YedE (TC 9.B.102) family.</text>
</comment>
<feature type="transmembrane region" description="Helical" evidence="9">
    <location>
        <begin position="362"/>
        <end position="389"/>
    </location>
</feature>
<evidence type="ECO:0000313" key="11">
    <source>
        <dbReference type="Proteomes" id="UP000236394"/>
    </source>
</evidence>
<organism evidence="10 11">
    <name type="scientific">Mageeibacillus indolicus</name>
    <dbReference type="NCBI Taxonomy" id="884684"/>
    <lineage>
        <taxon>Bacteria</taxon>
        <taxon>Bacillati</taxon>
        <taxon>Bacillota</taxon>
        <taxon>Clostridia</taxon>
        <taxon>Eubacteriales</taxon>
        <taxon>Oscillospiraceae</taxon>
        <taxon>Mageeibacillus</taxon>
    </lineage>
</organism>
<evidence type="ECO:0000313" key="10">
    <source>
        <dbReference type="EMBL" id="PNH18344.1"/>
    </source>
</evidence>
<keyword evidence="3" id="KW-1003">Cell membrane</keyword>
<feature type="transmembrane region" description="Helical" evidence="9">
    <location>
        <begin position="155"/>
        <end position="173"/>
    </location>
</feature>
<evidence type="ECO:0000256" key="8">
    <source>
        <dbReference type="ARBA" id="ARBA00035655"/>
    </source>
</evidence>
<feature type="transmembrane region" description="Helical" evidence="9">
    <location>
        <begin position="395"/>
        <end position="416"/>
    </location>
</feature>
<keyword evidence="4" id="KW-0997">Cell inner membrane</keyword>
<evidence type="ECO:0000256" key="5">
    <source>
        <dbReference type="ARBA" id="ARBA00022692"/>
    </source>
</evidence>
<evidence type="ECO:0000256" key="2">
    <source>
        <dbReference type="ARBA" id="ARBA00022448"/>
    </source>
</evidence>
<proteinExistence type="inferred from homology"/>
<dbReference type="GO" id="GO:0005886">
    <property type="term" value="C:plasma membrane"/>
    <property type="evidence" value="ECO:0007669"/>
    <property type="project" value="UniProtKB-SubCell"/>
</dbReference>
<evidence type="ECO:0000256" key="6">
    <source>
        <dbReference type="ARBA" id="ARBA00022989"/>
    </source>
</evidence>
<feature type="transmembrane region" description="Helical" evidence="9">
    <location>
        <begin position="7"/>
        <end position="26"/>
    </location>
</feature>
<gene>
    <name evidence="10" type="ORF">B7R76_05735</name>
</gene>
<keyword evidence="2" id="KW-0813">Transport</keyword>
<feature type="transmembrane region" description="Helical" evidence="9">
    <location>
        <begin position="193"/>
        <end position="214"/>
    </location>
</feature>
<feature type="transmembrane region" description="Helical" evidence="9">
    <location>
        <begin position="121"/>
        <end position="143"/>
    </location>
</feature>
<evidence type="ECO:0000256" key="4">
    <source>
        <dbReference type="ARBA" id="ARBA00022519"/>
    </source>
</evidence>
<comment type="caution">
    <text evidence="10">The sequence shown here is derived from an EMBL/GenBank/DDBJ whole genome shotgun (WGS) entry which is preliminary data.</text>
</comment>
<feature type="transmembrane region" description="Helical" evidence="9">
    <location>
        <begin position="263"/>
        <end position="283"/>
    </location>
</feature>
<keyword evidence="5 9" id="KW-0812">Transmembrane</keyword>
<dbReference type="EMBL" id="NBZD01000003">
    <property type="protein sequence ID" value="PNH18344.1"/>
    <property type="molecule type" value="Genomic_DNA"/>
</dbReference>
<evidence type="ECO:0000256" key="3">
    <source>
        <dbReference type="ARBA" id="ARBA00022475"/>
    </source>
</evidence>
<dbReference type="PANTHER" id="PTHR30574:SF1">
    <property type="entry name" value="SULPHUR TRANSPORT DOMAIN-CONTAINING PROTEIN"/>
    <property type="match status" value="1"/>
</dbReference>
<evidence type="ECO:0000256" key="7">
    <source>
        <dbReference type="ARBA" id="ARBA00023136"/>
    </source>
</evidence>
<evidence type="ECO:0000256" key="1">
    <source>
        <dbReference type="ARBA" id="ARBA00004429"/>
    </source>
</evidence>
<protein>
    <submittedName>
        <fullName evidence="10">Uncharacterized protein</fullName>
    </submittedName>
</protein>
<dbReference type="InterPro" id="IPR007272">
    <property type="entry name" value="Sulf_transp_TsuA/YedE"/>
</dbReference>
<keyword evidence="6 9" id="KW-1133">Transmembrane helix</keyword>
<evidence type="ECO:0000256" key="9">
    <source>
        <dbReference type="SAM" id="Phobius"/>
    </source>
</evidence>
<dbReference type="Pfam" id="PF04143">
    <property type="entry name" value="Sulf_transp"/>
    <property type="match status" value="1"/>
</dbReference>
<dbReference type="PANTHER" id="PTHR30574">
    <property type="entry name" value="INNER MEMBRANE PROTEIN YEDE"/>
    <property type="match status" value="1"/>
</dbReference>
<name>A0A2J8B0P9_9FIRM</name>
<dbReference type="RefSeq" id="WP_034573965.1">
    <property type="nucleotide sequence ID" value="NZ_NBZD01000003.1"/>
</dbReference>
<feature type="transmembrane region" description="Helical" evidence="9">
    <location>
        <begin position="331"/>
        <end position="350"/>
    </location>
</feature>
<feature type="transmembrane region" description="Helical" evidence="9">
    <location>
        <begin position="70"/>
        <end position="90"/>
    </location>
</feature>
<reference evidence="11" key="1">
    <citation type="submission" date="2017-04" db="EMBL/GenBank/DDBJ databases">
        <authorList>
            <person name="Bumgarner R.E."/>
            <person name="Fredricks D.N."/>
            <person name="Srinivasan S."/>
        </authorList>
    </citation>
    <scope>NUCLEOTIDE SEQUENCE [LARGE SCALE GENOMIC DNA]</scope>
    <source>
        <strain evidence="11">KA00405</strain>
    </source>
</reference>
<dbReference type="Proteomes" id="UP000236394">
    <property type="component" value="Unassembled WGS sequence"/>
</dbReference>
<comment type="subcellular location">
    <subcellularLocation>
        <location evidence="1">Cell inner membrane</location>
        <topology evidence="1">Multi-pass membrane protein</topology>
    </subcellularLocation>
</comment>
<dbReference type="AlphaFoldDB" id="A0A2J8B0P9"/>
<feature type="transmembrane region" description="Helical" evidence="9">
    <location>
        <begin position="32"/>
        <end position="49"/>
    </location>
</feature>
<keyword evidence="7 9" id="KW-0472">Membrane</keyword>
<sequence>MEKKISLSQTVAGIIIVLALFALGMYVGKLNAKMPMFLLAGFGLGYALTRSRYGFAGGVKRIYIRGEGSLTKAIFVLLIITAIIFMGVQWKAQAGGAVPAYLAQQGEKIIPGTQNVYFTNLATIIGGFIFGVGMMLAGGCGSGTLSDFGEGQGRAFIAFIFFVLFAAPGHWARQVFDRTAVGKIGYRLHIPQAIGYVPALIITILLIGLMYWGVLRYEAYRKRTGTYKDPKGDYEDFEQPLPDTLPRTLFSYATYHKLFVERWSFMVGTFVLAAFAVFVMVTTNKPWGVSSPLVTLDVAILQKLGITFSPENFGGILKKVNGGLLADGGTVRNIGTFFGCMVAFLLANRFKVDFNFRFTDACYYAVGGAMLGFGSRFAYGCNIGAMYSAITSFSFSGWIFLISMALGGVAGMLIFAGKVNILPKLNLRCQIEQNRTQAQKK</sequence>